<dbReference type="InterPro" id="IPR032675">
    <property type="entry name" value="LRR_dom_sf"/>
</dbReference>
<dbReference type="STRING" id="930990.A0A067MZX5"/>
<keyword evidence="3" id="KW-1185">Reference proteome</keyword>
<reference evidence="3" key="1">
    <citation type="journal article" date="2014" name="Proc. Natl. Acad. Sci. U.S.A.">
        <title>Extensive sampling of basidiomycete genomes demonstrates inadequacy of the white-rot/brown-rot paradigm for wood decay fungi.</title>
        <authorList>
            <person name="Riley R."/>
            <person name="Salamov A.A."/>
            <person name="Brown D.W."/>
            <person name="Nagy L.G."/>
            <person name="Floudas D."/>
            <person name="Held B.W."/>
            <person name="Levasseur A."/>
            <person name="Lombard V."/>
            <person name="Morin E."/>
            <person name="Otillar R."/>
            <person name="Lindquist E.A."/>
            <person name="Sun H."/>
            <person name="LaButti K.M."/>
            <person name="Schmutz J."/>
            <person name="Jabbour D."/>
            <person name="Luo H."/>
            <person name="Baker S.E."/>
            <person name="Pisabarro A.G."/>
            <person name="Walton J.D."/>
            <person name="Blanchette R.A."/>
            <person name="Henrissat B."/>
            <person name="Martin F."/>
            <person name="Cullen D."/>
            <person name="Hibbett D.S."/>
            <person name="Grigoriev I.V."/>
        </authorList>
    </citation>
    <scope>NUCLEOTIDE SEQUENCE [LARGE SCALE GENOMIC DNA]</scope>
    <source>
        <strain evidence="3">FD-172 SS1</strain>
    </source>
</reference>
<dbReference type="PANTHER" id="PTHR38926:SF72">
    <property type="entry name" value="IM:7136021-RELATED"/>
    <property type="match status" value="1"/>
</dbReference>
<dbReference type="PANTHER" id="PTHR38926">
    <property type="entry name" value="F-BOX DOMAIN CONTAINING PROTEIN, EXPRESSED"/>
    <property type="match status" value="1"/>
</dbReference>
<dbReference type="Gene3D" id="3.80.10.10">
    <property type="entry name" value="Ribonuclease Inhibitor"/>
    <property type="match status" value="1"/>
</dbReference>
<dbReference type="HOGENOM" id="CLU_024199_1_2_1"/>
<dbReference type="OrthoDB" id="3139566at2759"/>
<evidence type="ECO:0000313" key="3">
    <source>
        <dbReference type="Proteomes" id="UP000027195"/>
    </source>
</evidence>
<feature type="domain" description="F-box" evidence="1">
    <location>
        <begin position="81"/>
        <end position="142"/>
    </location>
</feature>
<dbReference type="Gene3D" id="1.20.1280.50">
    <property type="match status" value="1"/>
</dbReference>
<name>A0A067MZX5_BOTB1</name>
<sequence length="579" mass="64672">MDESSIISEIVPQLMRTLTDQIRSVMEISRWQLTASNGANLEVQNDDREIEVHEFAIKAIKSYATEKIRLHQHHRNLLAPIHRLPSELISLIFQFAVTDSSPSPFQADISATKRVPLNVAGVSKRWRQVALDTPRIWAKIDMRSTSLVPLFLERSKGAPLDIETRSADIMALCEPHIGRWRALRALIATKEAPSWLLAPAPKLEILNLAHDFSRSLTRSEAISELFMNRTPCLRELNLTGLFILPTPVLFSPLTKLSLTSLLYDGPFTWSQFLQAIQFSLALEELRLNSVHAGGIPEADDAIKVSLPCLKVLVLNRVPPRFLPFILGRIIMPATSRLEVEVDITSGDWNSVLPRDISHLHNIQSARHLLFDAAPIATRGGDGCSLRGQGLGGETLFLFVVHGGHGGRRVVAQNLFSNMGQALPVLFESISITSYMEEKWSAAKFANSLSSFPSVEELSLNSCNPKFIRALTATPKRPPCPRLQRLKLTRCAIDESSLLSLVQARTSMKPRTGTRVPLQRLEITDCSQMNLSQEAISEMRECLEVHWDREGGAGPSGGMHDGVEENQRDLWIEFANQFRQ</sequence>
<dbReference type="AlphaFoldDB" id="A0A067MZX5"/>
<proteinExistence type="predicted"/>
<gene>
    <name evidence="2" type="ORF">BOTBODRAFT_144251</name>
</gene>
<evidence type="ECO:0000313" key="2">
    <source>
        <dbReference type="EMBL" id="KDQ17437.1"/>
    </source>
</evidence>
<protein>
    <recommendedName>
        <fullName evidence="1">F-box domain-containing protein</fullName>
    </recommendedName>
</protein>
<dbReference type="Proteomes" id="UP000027195">
    <property type="component" value="Unassembled WGS sequence"/>
</dbReference>
<dbReference type="EMBL" id="KL198024">
    <property type="protein sequence ID" value="KDQ17437.1"/>
    <property type="molecule type" value="Genomic_DNA"/>
</dbReference>
<dbReference type="InParanoid" id="A0A067MZX5"/>
<dbReference type="InterPro" id="IPR001810">
    <property type="entry name" value="F-box_dom"/>
</dbReference>
<evidence type="ECO:0000259" key="1">
    <source>
        <dbReference type="Pfam" id="PF12937"/>
    </source>
</evidence>
<accession>A0A067MZX5</accession>
<dbReference type="Pfam" id="PF12937">
    <property type="entry name" value="F-box-like"/>
    <property type="match status" value="1"/>
</dbReference>
<organism evidence="2 3">
    <name type="scientific">Botryobasidium botryosum (strain FD-172 SS1)</name>
    <dbReference type="NCBI Taxonomy" id="930990"/>
    <lineage>
        <taxon>Eukaryota</taxon>
        <taxon>Fungi</taxon>
        <taxon>Dikarya</taxon>
        <taxon>Basidiomycota</taxon>
        <taxon>Agaricomycotina</taxon>
        <taxon>Agaricomycetes</taxon>
        <taxon>Cantharellales</taxon>
        <taxon>Botryobasidiaceae</taxon>
        <taxon>Botryobasidium</taxon>
    </lineage>
</organism>
<dbReference type="SUPFAM" id="SSF52047">
    <property type="entry name" value="RNI-like"/>
    <property type="match status" value="1"/>
</dbReference>